<sequence>MEHEQPGAEQREAERERGRYMERRAVAREQLAQIEEHKHQADLAKQENKREGEKIQRLGQLYQLEIQRGKEKEQEEKLERQREYHVSNRRREFITCFLMKHSH</sequence>
<keyword evidence="3" id="KW-1185">Reference proteome</keyword>
<name>A0A2P4SGS8_BAMTH</name>
<evidence type="ECO:0000313" key="2">
    <source>
        <dbReference type="EMBL" id="POI23322.1"/>
    </source>
</evidence>
<accession>A0A2P4SGS8</accession>
<proteinExistence type="predicted"/>
<evidence type="ECO:0008006" key="4">
    <source>
        <dbReference type="Google" id="ProtNLM"/>
    </source>
</evidence>
<dbReference type="Proteomes" id="UP000237246">
    <property type="component" value="Unassembled WGS sequence"/>
</dbReference>
<keyword evidence="1" id="KW-0175">Coiled coil</keyword>
<dbReference type="AlphaFoldDB" id="A0A2P4SGS8"/>
<dbReference type="OrthoDB" id="331765at2759"/>
<comment type="caution">
    <text evidence="2">The sequence shown here is derived from an EMBL/GenBank/DDBJ whole genome shotgun (WGS) entry which is preliminary data.</text>
</comment>
<reference evidence="2 3" key="1">
    <citation type="submission" date="2018-01" db="EMBL/GenBank/DDBJ databases">
        <title>Comparison of the Chinese Bamboo Partridge and Red Junglefowl genome sequences highlights the importance of demography in genome evolution.</title>
        <authorList>
            <person name="Tiley G.P."/>
            <person name="Kimball R.T."/>
            <person name="Braun E.L."/>
            <person name="Burleigh J.G."/>
        </authorList>
    </citation>
    <scope>NUCLEOTIDE SEQUENCE [LARGE SCALE GENOMIC DNA]</scope>
    <source>
        <strain evidence="2">RTK389</strain>
        <tissue evidence="2">Blood</tissue>
    </source>
</reference>
<dbReference type="EMBL" id="PPHD01050028">
    <property type="protein sequence ID" value="POI23322.1"/>
    <property type="molecule type" value="Genomic_DNA"/>
</dbReference>
<evidence type="ECO:0000313" key="3">
    <source>
        <dbReference type="Proteomes" id="UP000237246"/>
    </source>
</evidence>
<gene>
    <name evidence="2" type="ORF">CIB84_012931</name>
</gene>
<protein>
    <recommendedName>
        <fullName evidence="4">Trichohyalin-plectin-homology domain-containing protein</fullName>
    </recommendedName>
</protein>
<feature type="coiled-coil region" evidence="1">
    <location>
        <begin position="27"/>
        <end position="81"/>
    </location>
</feature>
<evidence type="ECO:0000256" key="1">
    <source>
        <dbReference type="SAM" id="Coils"/>
    </source>
</evidence>
<organism evidence="2 3">
    <name type="scientific">Bambusicola thoracicus</name>
    <name type="common">Chinese bamboo-partridge</name>
    <name type="synonym">Perdix thoracica</name>
    <dbReference type="NCBI Taxonomy" id="9083"/>
    <lineage>
        <taxon>Eukaryota</taxon>
        <taxon>Metazoa</taxon>
        <taxon>Chordata</taxon>
        <taxon>Craniata</taxon>
        <taxon>Vertebrata</taxon>
        <taxon>Euteleostomi</taxon>
        <taxon>Archelosauria</taxon>
        <taxon>Archosauria</taxon>
        <taxon>Dinosauria</taxon>
        <taxon>Saurischia</taxon>
        <taxon>Theropoda</taxon>
        <taxon>Coelurosauria</taxon>
        <taxon>Aves</taxon>
        <taxon>Neognathae</taxon>
        <taxon>Galloanserae</taxon>
        <taxon>Galliformes</taxon>
        <taxon>Phasianidae</taxon>
        <taxon>Perdicinae</taxon>
        <taxon>Bambusicola</taxon>
    </lineage>
</organism>